<evidence type="ECO:0000313" key="3">
    <source>
        <dbReference type="Proteomes" id="UP000236546"/>
    </source>
</evidence>
<accession>A0A2K0TIY0</accession>
<comment type="caution">
    <text evidence="2">The sequence shown here is derived from an EMBL/GenBank/DDBJ whole genome shotgun (WGS) entry which is preliminary data.</text>
</comment>
<feature type="region of interest" description="Disordered" evidence="1">
    <location>
        <begin position="1"/>
        <end position="43"/>
    </location>
</feature>
<name>A0A2K0TIY0_9HYPO</name>
<sequence>MPTPRDKFLGCYDINTQRPGIEDEEAGPEQLADEHRATPPDYDKIFSYPRSLYRMHGRKAEESQHRRLAA</sequence>
<protein>
    <submittedName>
        <fullName evidence="2">Uncharacterized protein</fullName>
    </submittedName>
</protein>
<evidence type="ECO:0000256" key="1">
    <source>
        <dbReference type="SAM" id="MobiDB-lite"/>
    </source>
</evidence>
<dbReference type="Proteomes" id="UP000236546">
    <property type="component" value="Unassembled WGS sequence"/>
</dbReference>
<dbReference type="EMBL" id="MTYH01000024">
    <property type="protein sequence ID" value="PNP45486.1"/>
    <property type="molecule type" value="Genomic_DNA"/>
</dbReference>
<gene>
    <name evidence="2" type="ORF">TGAMA5MH_02709</name>
</gene>
<proteinExistence type="predicted"/>
<evidence type="ECO:0000313" key="2">
    <source>
        <dbReference type="EMBL" id="PNP45486.1"/>
    </source>
</evidence>
<feature type="compositionally biased region" description="Basic and acidic residues" evidence="1">
    <location>
        <begin position="32"/>
        <end position="43"/>
    </location>
</feature>
<organism evidence="2 3">
    <name type="scientific">Trichoderma gamsii</name>
    <dbReference type="NCBI Taxonomy" id="398673"/>
    <lineage>
        <taxon>Eukaryota</taxon>
        <taxon>Fungi</taxon>
        <taxon>Dikarya</taxon>
        <taxon>Ascomycota</taxon>
        <taxon>Pezizomycotina</taxon>
        <taxon>Sordariomycetes</taxon>
        <taxon>Hypocreomycetidae</taxon>
        <taxon>Hypocreales</taxon>
        <taxon>Hypocreaceae</taxon>
        <taxon>Trichoderma</taxon>
    </lineage>
</organism>
<dbReference type="AlphaFoldDB" id="A0A2K0TIY0"/>
<reference evidence="2 3" key="1">
    <citation type="submission" date="2017-02" db="EMBL/GenBank/DDBJ databases">
        <title>Genomes of Trichoderma spp. with biocontrol activity.</title>
        <authorList>
            <person name="Gardiner D."/>
            <person name="Kazan K."/>
            <person name="Vos C."/>
            <person name="Harvey P."/>
        </authorList>
    </citation>
    <scope>NUCLEOTIDE SEQUENCE [LARGE SCALE GENOMIC DNA]</scope>
    <source>
        <strain evidence="2 3">A5MH</strain>
    </source>
</reference>